<evidence type="ECO:0000256" key="4">
    <source>
        <dbReference type="ARBA" id="ARBA00022801"/>
    </source>
</evidence>
<evidence type="ECO:0000256" key="2">
    <source>
        <dbReference type="ARBA" id="ARBA00010758"/>
    </source>
</evidence>
<evidence type="ECO:0000256" key="5">
    <source>
        <dbReference type="ARBA" id="ARBA00023180"/>
    </source>
</evidence>
<evidence type="ECO:0000256" key="7">
    <source>
        <dbReference type="ARBA" id="ARBA00038848"/>
    </source>
</evidence>
<dbReference type="Pfam" id="PF02089">
    <property type="entry name" value="Palm_thioest"/>
    <property type="match status" value="1"/>
</dbReference>
<comment type="similarity">
    <text evidence="2">Belongs to the palmitoyl-protein thioesterase family.</text>
</comment>
<keyword evidence="3" id="KW-0732">Signal</keyword>
<comment type="catalytic activity">
    <reaction evidence="8">
        <text>S-hexadecanoyl-N-acetylcysteamine + H2O = N-acetylcysteamine + hexadecanoate + H(+)</text>
        <dbReference type="Rhea" id="RHEA:84099"/>
        <dbReference type="ChEBI" id="CHEBI:7896"/>
        <dbReference type="ChEBI" id="CHEBI:15377"/>
        <dbReference type="ChEBI" id="CHEBI:15378"/>
        <dbReference type="ChEBI" id="CHEBI:74410"/>
        <dbReference type="ChEBI" id="CHEBI:233601"/>
    </reaction>
</comment>
<dbReference type="SUPFAM" id="SSF53474">
    <property type="entry name" value="alpha/beta-Hydrolases"/>
    <property type="match status" value="1"/>
</dbReference>
<keyword evidence="10" id="KW-0812">Transmembrane</keyword>
<keyword evidence="6" id="KW-0458">Lysosome</keyword>
<dbReference type="InterPro" id="IPR029058">
    <property type="entry name" value="AB_hydrolase_fold"/>
</dbReference>
<evidence type="ECO:0000313" key="12">
    <source>
        <dbReference type="Proteomes" id="UP000261640"/>
    </source>
</evidence>
<dbReference type="Proteomes" id="UP000261640">
    <property type="component" value="Unplaced"/>
</dbReference>
<dbReference type="PANTHER" id="PTHR11247">
    <property type="entry name" value="PALMITOYL-PROTEIN THIOESTERASE/DOLICHYLDIPHOSPHATASE 1"/>
    <property type="match status" value="1"/>
</dbReference>
<dbReference type="GO" id="GO:0005764">
    <property type="term" value="C:lysosome"/>
    <property type="evidence" value="ECO:0007669"/>
    <property type="project" value="UniProtKB-SubCell"/>
</dbReference>
<dbReference type="Ensembl" id="ENSMAMT00000014795.2">
    <property type="protein sequence ID" value="ENSMAMP00000014394.1"/>
    <property type="gene ID" value="ENSMAMG00000009775.2"/>
</dbReference>
<keyword evidence="10" id="KW-1133">Transmembrane helix</keyword>
<evidence type="ECO:0000256" key="10">
    <source>
        <dbReference type="SAM" id="Phobius"/>
    </source>
</evidence>
<keyword evidence="10" id="KW-0472">Membrane</keyword>
<evidence type="ECO:0000256" key="3">
    <source>
        <dbReference type="ARBA" id="ARBA00022729"/>
    </source>
</evidence>
<dbReference type="FunFam" id="3.40.50.1820:FF:000037">
    <property type="entry name" value="Lysosomal thioesterase PPT2 homolog"/>
    <property type="match status" value="1"/>
</dbReference>
<comment type="subcellular location">
    <subcellularLocation>
        <location evidence="1">Lysosome</location>
    </subcellularLocation>
</comment>
<evidence type="ECO:0000256" key="1">
    <source>
        <dbReference type="ARBA" id="ARBA00004371"/>
    </source>
</evidence>
<evidence type="ECO:0000256" key="8">
    <source>
        <dbReference type="ARBA" id="ARBA00093223"/>
    </source>
</evidence>
<dbReference type="OrthoDB" id="155976at2759"/>
<dbReference type="InParanoid" id="A0A3Q3LZK4"/>
<dbReference type="EC" id="3.1.2.2" evidence="7"/>
<organism evidence="11 12">
    <name type="scientific">Mastacembelus armatus</name>
    <name type="common">zig-zag eel</name>
    <dbReference type="NCBI Taxonomy" id="205130"/>
    <lineage>
        <taxon>Eukaryota</taxon>
        <taxon>Metazoa</taxon>
        <taxon>Chordata</taxon>
        <taxon>Craniata</taxon>
        <taxon>Vertebrata</taxon>
        <taxon>Euteleostomi</taxon>
        <taxon>Actinopterygii</taxon>
        <taxon>Neopterygii</taxon>
        <taxon>Teleostei</taxon>
        <taxon>Neoteleostei</taxon>
        <taxon>Acanthomorphata</taxon>
        <taxon>Anabantaria</taxon>
        <taxon>Synbranchiformes</taxon>
        <taxon>Mastacembelidae</taxon>
        <taxon>Mastacembelus</taxon>
    </lineage>
</organism>
<feature type="transmembrane region" description="Helical" evidence="10">
    <location>
        <begin position="39"/>
        <end position="58"/>
    </location>
</feature>
<reference evidence="11" key="1">
    <citation type="submission" date="2025-08" db="UniProtKB">
        <authorList>
            <consortium name="Ensembl"/>
        </authorList>
    </citation>
    <scope>IDENTIFICATION</scope>
</reference>
<evidence type="ECO:0000256" key="9">
    <source>
        <dbReference type="ARBA" id="ARBA00093353"/>
    </source>
</evidence>
<dbReference type="Gene3D" id="3.40.50.1820">
    <property type="entry name" value="alpha/beta hydrolase"/>
    <property type="match status" value="1"/>
</dbReference>
<dbReference type="AlphaFoldDB" id="A0A3Q3LZK4"/>
<dbReference type="RefSeq" id="XP_026172515.1">
    <property type="nucleotide sequence ID" value="XM_026316730.1"/>
</dbReference>
<reference evidence="11" key="2">
    <citation type="submission" date="2025-09" db="UniProtKB">
        <authorList>
            <consortium name="Ensembl"/>
        </authorList>
    </citation>
    <scope>IDENTIFICATION</scope>
</reference>
<dbReference type="GeneID" id="113136173"/>
<keyword evidence="12" id="KW-1185">Reference proteome</keyword>
<keyword evidence="5" id="KW-0325">Glycoprotein</keyword>
<comment type="function">
    <text evidence="9">Catalyzes the cleavage of thioester bonds from S-palmitoyl-CoA or S-palmitoyl-N-acetylcysteamine (unbranched structures) but does not have activity against palmitoylcysteine or palmitoylated proteins, branched structures or bulky head groups. Conversely, hydrolyzes both long and short chain fatty acyl-CoA substrate.</text>
</comment>
<proteinExistence type="inferred from homology"/>
<evidence type="ECO:0000313" key="11">
    <source>
        <dbReference type="Ensembl" id="ENSMAMP00000014394.1"/>
    </source>
</evidence>
<dbReference type="GeneTree" id="ENSGT00940000155779"/>
<dbReference type="STRING" id="205130.ENSMAMP00000014394"/>
<dbReference type="PANTHER" id="PTHR11247:SF71">
    <property type="entry name" value="ZGC:66024"/>
    <property type="match status" value="1"/>
</dbReference>
<evidence type="ECO:0000256" key="6">
    <source>
        <dbReference type="ARBA" id="ARBA00023228"/>
    </source>
</evidence>
<name>A0A3Q3LZK4_9TELE</name>
<accession>A0A3Q3LZK4</accession>
<protein>
    <recommendedName>
        <fullName evidence="7">palmitoyl-CoA hydrolase</fullName>
        <ecNumber evidence="7">3.1.2.2</ecNumber>
    </recommendedName>
</protein>
<sequence length="329" mass="37178">MLLIFRTRPKTSPVSSPKSVLWSVRDLTADLREMNTQRLLLLLLLVVLLLVVPLLLLWPPGVSVGRYKPVIIVHGLFDGPKELANLSNYITKVHPGTAVTVIDLYPYIFSLKPLWVQVKGFRIAIQSIMQQSPDGVHILCYSQGGLICRALLSTTPNHTVNTFISLSSPLAGQYGDTGHVPGCLKTLAYKICYNKCGQKVSVCDYWNDPHHRSRYLQGNSFLTLLNGDIPHNQMKAWRENFLRIKNLVLIGGPDDGVITPWQSSHFGFYDSNENVVEMRNQEYYKNDTFGLKTLDDRGKVSVCVQSGVEHTKWHSNYSVFMSCIEKWLT</sequence>
<keyword evidence="4" id="KW-0378">Hydrolase</keyword>
<dbReference type="GO" id="GO:0098599">
    <property type="term" value="F:palmitoyl hydrolase activity"/>
    <property type="evidence" value="ECO:0007669"/>
    <property type="project" value="UniProtKB-ARBA"/>
</dbReference>
<dbReference type="GO" id="GO:0016790">
    <property type="term" value="F:thiolester hydrolase activity"/>
    <property type="evidence" value="ECO:0007669"/>
    <property type="project" value="UniProtKB-ARBA"/>
</dbReference>